<protein>
    <submittedName>
        <fullName evidence="1">Uncharacterized protein</fullName>
    </submittedName>
</protein>
<comment type="caution">
    <text evidence="1">The sequence shown here is derived from an EMBL/GenBank/DDBJ whole genome shotgun (WGS) entry which is preliminary data.</text>
</comment>
<dbReference type="Proteomes" id="UP001221898">
    <property type="component" value="Unassembled WGS sequence"/>
</dbReference>
<accession>A0AAD7WNG4</accession>
<evidence type="ECO:0000313" key="2">
    <source>
        <dbReference type="Proteomes" id="UP001221898"/>
    </source>
</evidence>
<gene>
    <name evidence="1" type="ORF">AAFF_G00365770</name>
</gene>
<proteinExistence type="predicted"/>
<evidence type="ECO:0000313" key="1">
    <source>
        <dbReference type="EMBL" id="KAJ8402494.1"/>
    </source>
</evidence>
<name>A0AAD7WNG4_9TELE</name>
<sequence>MTLGEVEGGVESCASLGCCQVFLFPPTAWRGLQGLGQQWPHLQAGSTEANEQSTPLPKVSTTPCGWIDKTYSHHYIWSECPFNKRISENPRTLSELHSFPLSRCGWLLPGPVLLMGSLAMRPIPVPHLDGPSGIKVAYFWRHHLHSHQIIQMHLCKGGPVVSFGKLHRTKPRSTSALAAGSVAIRSNTATID</sequence>
<dbReference type="EMBL" id="JAINUG010000063">
    <property type="protein sequence ID" value="KAJ8402494.1"/>
    <property type="molecule type" value="Genomic_DNA"/>
</dbReference>
<organism evidence="1 2">
    <name type="scientific">Aldrovandia affinis</name>
    <dbReference type="NCBI Taxonomy" id="143900"/>
    <lineage>
        <taxon>Eukaryota</taxon>
        <taxon>Metazoa</taxon>
        <taxon>Chordata</taxon>
        <taxon>Craniata</taxon>
        <taxon>Vertebrata</taxon>
        <taxon>Euteleostomi</taxon>
        <taxon>Actinopterygii</taxon>
        <taxon>Neopterygii</taxon>
        <taxon>Teleostei</taxon>
        <taxon>Notacanthiformes</taxon>
        <taxon>Halosauridae</taxon>
        <taxon>Aldrovandia</taxon>
    </lineage>
</organism>
<dbReference type="AlphaFoldDB" id="A0AAD7WNG4"/>
<feature type="non-terminal residue" evidence="1">
    <location>
        <position position="1"/>
    </location>
</feature>
<reference evidence="1" key="1">
    <citation type="journal article" date="2023" name="Science">
        <title>Genome structures resolve the early diversification of teleost fishes.</title>
        <authorList>
            <person name="Parey E."/>
            <person name="Louis A."/>
            <person name="Montfort J."/>
            <person name="Bouchez O."/>
            <person name="Roques C."/>
            <person name="Iampietro C."/>
            <person name="Lluch J."/>
            <person name="Castinel A."/>
            <person name="Donnadieu C."/>
            <person name="Desvignes T."/>
            <person name="Floi Bucao C."/>
            <person name="Jouanno E."/>
            <person name="Wen M."/>
            <person name="Mejri S."/>
            <person name="Dirks R."/>
            <person name="Jansen H."/>
            <person name="Henkel C."/>
            <person name="Chen W.J."/>
            <person name="Zahm M."/>
            <person name="Cabau C."/>
            <person name="Klopp C."/>
            <person name="Thompson A.W."/>
            <person name="Robinson-Rechavi M."/>
            <person name="Braasch I."/>
            <person name="Lecointre G."/>
            <person name="Bobe J."/>
            <person name="Postlethwait J.H."/>
            <person name="Berthelot C."/>
            <person name="Roest Crollius H."/>
            <person name="Guiguen Y."/>
        </authorList>
    </citation>
    <scope>NUCLEOTIDE SEQUENCE</scope>
    <source>
        <strain evidence="1">NC1722</strain>
    </source>
</reference>
<keyword evidence="2" id="KW-1185">Reference proteome</keyword>